<dbReference type="PRINTS" id="PR00420">
    <property type="entry name" value="RNGMNOXGNASE"/>
</dbReference>
<dbReference type="GO" id="GO:0071949">
    <property type="term" value="F:FAD binding"/>
    <property type="evidence" value="ECO:0007669"/>
    <property type="project" value="InterPro"/>
</dbReference>
<accession>W2SFT6</accession>
<dbReference type="GeneID" id="19968292"/>
<dbReference type="Proteomes" id="UP000030752">
    <property type="component" value="Unassembled WGS sequence"/>
</dbReference>
<dbReference type="AlphaFoldDB" id="W2SFT6"/>
<keyword evidence="4" id="KW-0560">Oxidoreductase</keyword>
<dbReference type="EMBL" id="KB822711">
    <property type="protein sequence ID" value="ETN46764.1"/>
    <property type="molecule type" value="Genomic_DNA"/>
</dbReference>
<dbReference type="VEuPathDB" id="FungiDB:HMPREF1541_00953"/>
<dbReference type="Gene3D" id="3.50.50.60">
    <property type="entry name" value="FAD/NAD(P)-binding domain"/>
    <property type="match status" value="1"/>
</dbReference>
<protein>
    <recommendedName>
        <fullName evidence="5">FAD-binding domain-containing protein</fullName>
    </recommendedName>
</protein>
<evidence type="ECO:0000256" key="3">
    <source>
        <dbReference type="ARBA" id="ARBA00022827"/>
    </source>
</evidence>
<dbReference type="HOGENOM" id="CLU_009665_2_2_1"/>
<evidence type="ECO:0000256" key="2">
    <source>
        <dbReference type="ARBA" id="ARBA00022630"/>
    </source>
</evidence>
<dbReference type="SUPFAM" id="SSF51905">
    <property type="entry name" value="FAD/NAD(P)-binding domain"/>
    <property type="match status" value="1"/>
</dbReference>
<evidence type="ECO:0000256" key="1">
    <source>
        <dbReference type="ARBA" id="ARBA00001974"/>
    </source>
</evidence>
<dbReference type="GO" id="GO:0016709">
    <property type="term" value="F:oxidoreductase activity, acting on paired donors, with incorporation or reduction of molecular oxygen, NAD(P)H as one donor, and incorporation of one atom of oxygen"/>
    <property type="evidence" value="ECO:0007669"/>
    <property type="project" value="UniProtKB-ARBA"/>
</dbReference>
<dbReference type="InParanoid" id="W2SFT6"/>
<dbReference type="Pfam" id="PF01494">
    <property type="entry name" value="FAD_binding_3"/>
    <property type="match status" value="1"/>
</dbReference>
<comment type="cofactor">
    <cofactor evidence="1">
        <name>FAD</name>
        <dbReference type="ChEBI" id="CHEBI:57692"/>
    </cofactor>
</comment>
<dbReference type="PANTHER" id="PTHR43004">
    <property type="entry name" value="TRK SYSTEM POTASSIUM UPTAKE PROTEIN"/>
    <property type="match status" value="1"/>
</dbReference>
<dbReference type="InterPro" id="IPR050641">
    <property type="entry name" value="RIFMO-like"/>
</dbReference>
<gene>
    <name evidence="6" type="ORF">HMPREF1541_00953</name>
</gene>
<organism evidence="6 7">
    <name type="scientific">Cyphellophora europaea (strain CBS 101466)</name>
    <name type="common">Phialophora europaea</name>
    <dbReference type="NCBI Taxonomy" id="1220924"/>
    <lineage>
        <taxon>Eukaryota</taxon>
        <taxon>Fungi</taxon>
        <taxon>Dikarya</taxon>
        <taxon>Ascomycota</taxon>
        <taxon>Pezizomycotina</taxon>
        <taxon>Eurotiomycetes</taxon>
        <taxon>Chaetothyriomycetidae</taxon>
        <taxon>Chaetothyriales</taxon>
        <taxon>Cyphellophoraceae</taxon>
        <taxon>Cyphellophora</taxon>
    </lineage>
</organism>
<evidence type="ECO:0000259" key="5">
    <source>
        <dbReference type="Pfam" id="PF01494"/>
    </source>
</evidence>
<evidence type="ECO:0000313" key="7">
    <source>
        <dbReference type="Proteomes" id="UP000030752"/>
    </source>
</evidence>
<sequence length="412" mass="45324">MSKTRATVCIVGGGPVGLLTALRLGQAGIDTLVVEAHDSILPTTRAVVYMPVIIPALTKLGIFESIKREAYLNKEGITWRDLEGKSLAKLPLGDKHDDEFGGVLLLGQYKLAMIILEELEKYPCVEVHFGLRCCGIEDVTGSEAVKLLCSRRSDNADEIIHAEYVVGTDGANSAVRRMLCIQSEGFTYSDWKMIGTDILYDFVGEEGYTPLNFIVHPEHWAVIAYTGQDEGGGPSGTGIPQYRVAYVEKPDLPSAPEEYLERAQKRLPVWMNGSKNFKLLRAEPYINSQKVASQAIKGRVMLAGDALHSNNPIGGLGLTSGIADAFCFGNALTRVIKHGESQRLLTECANSRRQTWIEATNMLSQANISRLYGFDQKTTTAREAFFEKLRTDSAFPSVVRAGMDKMMTDTFE</sequence>
<dbReference type="InterPro" id="IPR036188">
    <property type="entry name" value="FAD/NAD-bd_sf"/>
</dbReference>
<dbReference type="STRING" id="1220924.W2SFT6"/>
<name>W2SFT6_CYPE1</name>
<keyword evidence="2" id="KW-0285">Flavoprotein</keyword>
<keyword evidence="3" id="KW-0274">FAD</keyword>
<dbReference type="RefSeq" id="XP_008711476.1">
    <property type="nucleotide sequence ID" value="XM_008713254.1"/>
</dbReference>
<evidence type="ECO:0000256" key="4">
    <source>
        <dbReference type="ARBA" id="ARBA00023002"/>
    </source>
</evidence>
<feature type="domain" description="FAD-binding" evidence="5">
    <location>
        <begin position="6"/>
        <end position="347"/>
    </location>
</feature>
<dbReference type="Gene3D" id="3.30.9.10">
    <property type="entry name" value="D-Amino Acid Oxidase, subunit A, domain 2"/>
    <property type="match status" value="1"/>
</dbReference>
<dbReference type="OrthoDB" id="10016252at2759"/>
<dbReference type="PANTHER" id="PTHR43004:SF19">
    <property type="entry name" value="BINDING MONOOXYGENASE, PUTATIVE (JCVI)-RELATED"/>
    <property type="match status" value="1"/>
</dbReference>
<evidence type="ECO:0000313" key="6">
    <source>
        <dbReference type="EMBL" id="ETN46764.1"/>
    </source>
</evidence>
<proteinExistence type="predicted"/>
<keyword evidence="7" id="KW-1185">Reference proteome</keyword>
<dbReference type="eggNOG" id="KOG2614">
    <property type="taxonomic scope" value="Eukaryota"/>
</dbReference>
<dbReference type="InterPro" id="IPR002938">
    <property type="entry name" value="FAD-bd"/>
</dbReference>
<reference evidence="6 7" key="1">
    <citation type="submission" date="2013-03" db="EMBL/GenBank/DDBJ databases">
        <title>The Genome Sequence of Phialophora europaea CBS 101466.</title>
        <authorList>
            <consortium name="The Broad Institute Genomics Platform"/>
            <person name="Cuomo C."/>
            <person name="de Hoog S."/>
            <person name="Gorbushina A."/>
            <person name="Walker B."/>
            <person name="Young S.K."/>
            <person name="Zeng Q."/>
            <person name="Gargeya S."/>
            <person name="Fitzgerald M."/>
            <person name="Haas B."/>
            <person name="Abouelleil A."/>
            <person name="Allen A.W."/>
            <person name="Alvarado L."/>
            <person name="Arachchi H.M."/>
            <person name="Berlin A.M."/>
            <person name="Chapman S.B."/>
            <person name="Gainer-Dewar J."/>
            <person name="Goldberg J."/>
            <person name="Griggs A."/>
            <person name="Gujja S."/>
            <person name="Hansen M."/>
            <person name="Howarth C."/>
            <person name="Imamovic A."/>
            <person name="Ireland A."/>
            <person name="Larimer J."/>
            <person name="McCowan C."/>
            <person name="Murphy C."/>
            <person name="Pearson M."/>
            <person name="Poon T.W."/>
            <person name="Priest M."/>
            <person name="Roberts A."/>
            <person name="Saif S."/>
            <person name="Shea T."/>
            <person name="Sisk P."/>
            <person name="Sykes S."/>
            <person name="Wortman J."/>
            <person name="Nusbaum C."/>
            <person name="Birren B."/>
        </authorList>
    </citation>
    <scope>NUCLEOTIDE SEQUENCE [LARGE SCALE GENOMIC DNA]</scope>
    <source>
        <strain evidence="6 7">CBS 101466</strain>
    </source>
</reference>